<evidence type="ECO:0000256" key="5">
    <source>
        <dbReference type="ARBA" id="ARBA00038226"/>
    </source>
</evidence>
<protein>
    <recommendedName>
        <fullName evidence="7">C3H1-type domain-containing protein</fullName>
    </recommendedName>
</protein>
<feature type="zinc finger region" description="C3H1-type" evidence="6">
    <location>
        <begin position="8"/>
        <end position="36"/>
    </location>
</feature>
<reference evidence="9" key="3">
    <citation type="submission" date="2015-06" db="UniProtKB">
        <authorList>
            <consortium name="EnsemblMetazoa"/>
        </authorList>
    </citation>
    <scope>IDENTIFICATION</scope>
</reference>
<evidence type="ECO:0000256" key="6">
    <source>
        <dbReference type="PROSITE-ProRule" id="PRU00723"/>
    </source>
</evidence>
<dbReference type="EMBL" id="KB096411">
    <property type="protein sequence ID" value="ESO05051.1"/>
    <property type="molecule type" value="Genomic_DNA"/>
</dbReference>
<evidence type="ECO:0000259" key="7">
    <source>
        <dbReference type="PROSITE" id="PS50103"/>
    </source>
</evidence>
<dbReference type="KEGG" id="hro:HELRODRAFT_78557"/>
<evidence type="ECO:0000256" key="4">
    <source>
        <dbReference type="ARBA" id="ARBA00022833"/>
    </source>
</evidence>
<dbReference type="HOGENOM" id="CLU_191707_0_0_1"/>
<gene>
    <name evidence="9" type="primary">20215577</name>
    <name evidence="8" type="ORF">HELRODRAFT_78557</name>
</gene>
<reference evidence="10" key="1">
    <citation type="submission" date="2012-12" db="EMBL/GenBank/DDBJ databases">
        <authorList>
            <person name="Hellsten U."/>
            <person name="Grimwood J."/>
            <person name="Chapman J.A."/>
            <person name="Shapiro H."/>
            <person name="Aerts A."/>
            <person name="Otillar R.P."/>
            <person name="Terry A.Y."/>
            <person name="Boore J.L."/>
            <person name="Simakov O."/>
            <person name="Marletaz F."/>
            <person name="Cho S.-J."/>
            <person name="Edsinger-Gonzales E."/>
            <person name="Havlak P."/>
            <person name="Kuo D.-H."/>
            <person name="Larsson T."/>
            <person name="Lv J."/>
            <person name="Arendt D."/>
            <person name="Savage R."/>
            <person name="Osoegawa K."/>
            <person name="de Jong P."/>
            <person name="Lindberg D.R."/>
            <person name="Seaver E.C."/>
            <person name="Weisblat D.A."/>
            <person name="Putnam N.H."/>
            <person name="Grigoriev I.V."/>
            <person name="Rokhsar D.S."/>
        </authorList>
    </citation>
    <scope>NUCLEOTIDE SEQUENCE</scope>
</reference>
<organism evidence="9 10">
    <name type="scientific">Helobdella robusta</name>
    <name type="common">Californian leech</name>
    <dbReference type="NCBI Taxonomy" id="6412"/>
    <lineage>
        <taxon>Eukaryota</taxon>
        <taxon>Metazoa</taxon>
        <taxon>Spiralia</taxon>
        <taxon>Lophotrochozoa</taxon>
        <taxon>Annelida</taxon>
        <taxon>Clitellata</taxon>
        <taxon>Hirudinea</taxon>
        <taxon>Rhynchobdellida</taxon>
        <taxon>Glossiphoniidae</taxon>
        <taxon>Helobdella</taxon>
    </lineage>
</organism>
<dbReference type="Gene3D" id="3.30.1370.210">
    <property type="match status" value="1"/>
</dbReference>
<dbReference type="PANTHER" id="PTHR12675">
    <property type="entry name" value="MUSCLEBLIND-LIKE PROTEIN"/>
    <property type="match status" value="1"/>
</dbReference>
<comment type="similarity">
    <text evidence="5">Belongs to the muscleblind family.</text>
</comment>
<sequence>LRAKMSVYPRLEVCRDYIDNKCNRDENSCRFAHPPENIRISNGMVICCADSLQVFLQQPKHFV</sequence>
<dbReference type="InterPro" id="IPR054429">
    <property type="entry name" value="Znf-CCCH_Muscleblind-like"/>
</dbReference>
<dbReference type="Proteomes" id="UP000015101">
    <property type="component" value="Unassembled WGS sequence"/>
</dbReference>
<reference evidence="8 10" key="2">
    <citation type="journal article" date="2013" name="Nature">
        <title>Insights into bilaterian evolution from three spiralian genomes.</title>
        <authorList>
            <person name="Simakov O."/>
            <person name="Marletaz F."/>
            <person name="Cho S.J."/>
            <person name="Edsinger-Gonzales E."/>
            <person name="Havlak P."/>
            <person name="Hellsten U."/>
            <person name="Kuo D.H."/>
            <person name="Larsson T."/>
            <person name="Lv J."/>
            <person name="Arendt D."/>
            <person name="Savage R."/>
            <person name="Osoegawa K."/>
            <person name="de Jong P."/>
            <person name="Grimwood J."/>
            <person name="Chapman J.A."/>
            <person name="Shapiro H."/>
            <person name="Aerts A."/>
            <person name="Otillar R.P."/>
            <person name="Terry A.Y."/>
            <person name="Boore J.L."/>
            <person name="Grigoriev I.V."/>
            <person name="Lindberg D.R."/>
            <person name="Seaver E.C."/>
            <person name="Weisblat D.A."/>
            <person name="Putnam N.H."/>
            <person name="Rokhsar D.S."/>
        </authorList>
    </citation>
    <scope>NUCLEOTIDE SEQUENCE</scope>
</reference>
<keyword evidence="4 6" id="KW-0862">Zinc</keyword>
<evidence type="ECO:0000256" key="2">
    <source>
        <dbReference type="ARBA" id="ARBA00022737"/>
    </source>
</evidence>
<dbReference type="InterPro" id="IPR000571">
    <property type="entry name" value="Znf_CCCH"/>
</dbReference>
<dbReference type="OrthoDB" id="6285980at2759"/>
<keyword evidence="1 6" id="KW-0479">Metal-binding</keyword>
<dbReference type="InParanoid" id="T1G3C9"/>
<evidence type="ECO:0000313" key="9">
    <source>
        <dbReference type="EnsemblMetazoa" id="HelroP78557"/>
    </source>
</evidence>
<evidence type="ECO:0000256" key="1">
    <source>
        <dbReference type="ARBA" id="ARBA00022723"/>
    </source>
</evidence>
<keyword evidence="10" id="KW-1185">Reference proteome</keyword>
<dbReference type="RefSeq" id="XP_009016984.1">
    <property type="nucleotide sequence ID" value="XM_009018736.1"/>
</dbReference>
<evidence type="ECO:0000256" key="3">
    <source>
        <dbReference type="ARBA" id="ARBA00022771"/>
    </source>
</evidence>
<dbReference type="GeneID" id="20215577"/>
<proteinExistence type="inferred from homology"/>
<accession>T1G3C9</accession>
<dbReference type="AlphaFoldDB" id="T1G3C9"/>
<dbReference type="CTD" id="20215577"/>
<dbReference type="PROSITE" id="PS50103">
    <property type="entry name" value="ZF_C3H1"/>
    <property type="match status" value="1"/>
</dbReference>
<dbReference type="eggNOG" id="KOG2494">
    <property type="taxonomic scope" value="Eukaryota"/>
</dbReference>
<keyword evidence="2" id="KW-0677">Repeat</keyword>
<name>T1G3C9_HELRO</name>
<dbReference type="PANTHER" id="PTHR12675:SF12">
    <property type="entry name" value="PROTEIN MUSCLEBLIND"/>
    <property type="match status" value="1"/>
</dbReference>
<dbReference type="Pfam" id="PF22628">
    <property type="entry name" value="zf-CCCH_10"/>
    <property type="match status" value="1"/>
</dbReference>
<evidence type="ECO:0000313" key="8">
    <source>
        <dbReference type="EMBL" id="ESO05051.1"/>
    </source>
</evidence>
<dbReference type="EnsemblMetazoa" id="HelroT78557">
    <property type="protein sequence ID" value="HelroP78557"/>
    <property type="gene ID" value="HelroG78557"/>
</dbReference>
<evidence type="ECO:0000313" key="10">
    <source>
        <dbReference type="Proteomes" id="UP000015101"/>
    </source>
</evidence>
<feature type="domain" description="C3H1-type" evidence="7">
    <location>
        <begin position="8"/>
        <end position="36"/>
    </location>
</feature>
<keyword evidence="3 6" id="KW-0863">Zinc-finger</keyword>
<dbReference type="GO" id="GO:0008270">
    <property type="term" value="F:zinc ion binding"/>
    <property type="evidence" value="ECO:0007669"/>
    <property type="project" value="UniProtKB-KW"/>
</dbReference>
<dbReference type="EMBL" id="AMQM01004032">
    <property type="status" value="NOT_ANNOTATED_CDS"/>
    <property type="molecule type" value="Genomic_DNA"/>
</dbReference>